<evidence type="ECO:0000256" key="1">
    <source>
        <dbReference type="ARBA" id="ARBA00004141"/>
    </source>
</evidence>
<dbReference type="CDD" id="cd00310">
    <property type="entry name" value="ATP-synt_Fo_a_6"/>
    <property type="match status" value="1"/>
</dbReference>
<dbReference type="PANTHER" id="PTHR11410:SF0">
    <property type="entry name" value="ATP SYNTHASE SUBUNIT A"/>
    <property type="match status" value="1"/>
</dbReference>
<name>V9PXK6_9NEOP</name>
<evidence type="ECO:0000256" key="4">
    <source>
        <dbReference type="ARBA" id="ARBA00022547"/>
    </source>
</evidence>
<keyword evidence="3" id="KW-0813">Transport</keyword>
<keyword evidence="5 12" id="KW-0812">Transmembrane</keyword>
<evidence type="ECO:0000256" key="5">
    <source>
        <dbReference type="ARBA" id="ARBA00022692"/>
    </source>
</evidence>
<evidence type="ECO:0000256" key="10">
    <source>
        <dbReference type="ARBA" id="ARBA00023310"/>
    </source>
</evidence>
<reference evidence="13" key="2">
    <citation type="journal article" date="2014" name="BMC Genomics">
        <title>Fragmented mitochondrial genomes of the rat lice, Polyplax asiatica and Polyplax spinulosa: intra-genus variation in fragmentation pattern and a possible link between the extent of fragmentation and the length of life cycle.</title>
        <authorList>
            <person name="Dong W.G."/>
            <person name="Song S."/>
            <person name="Jin D.C."/>
            <person name="Guo X.G."/>
            <person name="Shao R."/>
        </authorList>
    </citation>
    <scope>NUCLEOTIDE SEQUENCE</scope>
    <source>
        <strain evidence="13">301</strain>
    </source>
</reference>
<feature type="transmembrane region" description="Helical" evidence="12">
    <location>
        <begin position="183"/>
        <end position="205"/>
    </location>
</feature>
<dbReference type="InterPro" id="IPR000568">
    <property type="entry name" value="ATP_synth_F0_asu"/>
</dbReference>
<organism evidence="13">
    <name type="scientific">Polyplax spinulosa</name>
    <name type="common">spined rat louse</name>
    <dbReference type="NCBI Taxonomy" id="468197"/>
    <lineage>
        <taxon>Eukaryota</taxon>
        <taxon>Metazoa</taxon>
        <taxon>Ecdysozoa</taxon>
        <taxon>Arthropoda</taxon>
        <taxon>Hexapoda</taxon>
        <taxon>Insecta</taxon>
        <taxon>Pterygota</taxon>
        <taxon>Neoptera</taxon>
        <taxon>Paraneoptera</taxon>
        <taxon>Psocodea</taxon>
        <taxon>Troctomorpha</taxon>
        <taxon>Phthiraptera</taxon>
        <taxon>Anoplura</taxon>
        <taxon>Polyplacidae</taxon>
        <taxon>Polyplax</taxon>
    </lineage>
</organism>
<dbReference type="EMBL" id="KF647762">
    <property type="protein sequence ID" value="AHB85639.1"/>
    <property type="molecule type" value="Genomic_DNA"/>
</dbReference>
<evidence type="ECO:0000256" key="12">
    <source>
        <dbReference type="SAM" id="Phobius"/>
    </source>
</evidence>
<evidence type="ECO:0000256" key="6">
    <source>
        <dbReference type="ARBA" id="ARBA00022781"/>
    </source>
</evidence>
<evidence type="ECO:0000256" key="7">
    <source>
        <dbReference type="ARBA" id="ARBA00022989"/>
    </source>
</evidence>
<keyword evidence="4" id="KW-0138">CF(0)</keyword>
<dbReference type="Gene3D" id="1.20.120.220">
    <property type="entry name" value="ATP synthase, F0 complex, subunit A"/>
    <property type="match status" value="1"/>
</dbReference>
<geneLocation type="mitochondrion" evidence="13"/>
<sequence>MMTIFDPSSFNSLVPLKWGSSVFFLVILSGGFWVVSTGFKLLVEMFLFNLCQGFKVMFLNWKQHSAMLIGLFYLILTMNVVGLLPFSFSVTAHLSWSLTICLPMWLGGAIYMFSKDSEGALAHFLPHSAPMGLAPFLVIVEMVSMLIRPLSLSVRLMANITAGHMILSLIETLIVSNSLSVKWFTLLMAGFLLFELGVALIQAYVLMNLLSLYWEENE</sequence>
<keyword evidence="10" id="KW-0066">ATP synthesis</keyword>
<comment type="subcellular location">
    <subcellularLocation>
        <location evidence="1">Membrane</location>
        <topology evidence="1">Multi-pass membrane protein</topology>
    </subcellularLocation>
    <subcellularLocation>
        <location evidence="11">Mitochondrion inner membrane</location>
        <topology evidence="11">Multi-pass membrane protein</topology>
    </subcellularLocation>
</comment>
<dbReference type="InterPro" id="IPR035908">
    <property type="entry name" value="F0_ATP_A_sf"/>
</dbReference>
<evidence type="ECO:0000256" key="8">
    <source>
        <dbReference type="ARBA" id="ARBA00023065"/>
    </source>
</evidence>
<dbReference type="InterPro" id="IPR045083">
    <property type="entry name" value="ATP_synth_F0_asu_bact/mt"/>
</dbReference>
<proteinExistence type="inferred from homology"/>
<keyword evidence="7 12" id="KW-1133">Transmembrane helix</keyword>
<evidence type="ECO:0000313" key="13">
    <source>
        <dbReference type="EMBL" id="AHB85639.1"/>
    </source>
</evidence>
<dbReference type="PANTHER" id="PTHR11410">
    <property type="entry name" value="ATP SYNTHASE SUBUNIT A"/>
    <property type="match status" value="1"/>
</dbReference>
<dbReference type="NCBIfam" id="TIGR01131">
    <property type="entry name" value="ATP_synt_6_or_A"/>
    <property type="match status" value="1"/>
</dbReference>
<keyword evidence="8" id="KW-0406">Ion transport</keyword>
<keyword evidence="9 12" id="KW-0472">Membrane</keyword>
<keyword evidence="13" id="KW-0496">Mitochondrion</keyword>
<dbReference type="Pfam" id="PF00119">
    <property type="entry name" value="ATP-synt_A"/>
    <property type="match status" value="1"/>
</dbReference>
<dbReference type="GO" id="GO:0005743">
    <property type="term" value="C:mitochondrial inner membrane"/>
    <property type="evidence" value="ECO:0007669"/>
    <property type="project" value="UniProtKB-SubCell"/>
</dbReference>
<dbReference type="PRINTS" id="PR00123">
    <property type="entry name" value="ATPASEA"/>
</dbReference>
<dbReference type="SUPFAM" id="SSF81336">
    <property type="entry name" value="F1F0 ATP synthase subunit A"/>
    <property type="match status" value="1"/>
</dbReference>
<feature type="transmembrane region" description="Helical" evidence="12">
    <location>
        <begin position="64"/>
        <end position="88"/>
    </location>
</feature>
<keyword evidence="6" id="KW-0375">Hydrogen ion transport</keyword>
<dbReference type="InterPro" id="IPR023011">
    <property type="entry name" value="ATP_synth_F0_asu_AS"/>
</dbReference>
<evidence type="ECO:0000256" key="9">
    <source>
        <dbReference type="ARBA" id="ARBA00023136"/>
    </source>
</evidence>
<dbReference type="AlphaFoldDB" id="V9PXK6"/>
<feature type="transmembrane region" description="Helical" evidence="12">
    <location>
        <begin position="20"/>
        <end position="43"/>
    </location>
</feature>
<evidence type="ECO:0000256" key="3">
    <source>
        <dbReference type="ARBA" id="ARBA00022448"/>
    </source>
</evidence>
<feature type="transmembrane region" description="Helical" evidence="12">
    <location>
        <begin position="156"/>
        <end position="176"/>
    </location>
</feature>
<comment type="similarity">
    <text evidence="2">Belongs to the ATPase A chain family.</text>
</comment>
<dbReference type="PROSITE" id="PS00449">
    <property type="entry name" value="ATPASE_A"/>
    <property type="match status" value="1"/>
</dbReference>
<gene>
    <name evidence="13" type="primary">atp6</name>
</gene>
<evidence type="ECO:0000256" key="11">
    <source>
        <dbReference type="RuleBase" id="RU004450"/>
    </source>
</evidence>
<feature type="transmembrane region" description="Helical" evidence="12">
    <location>
        <begin position="133"/>
        <end position="150"/>
    </location>
</feature>
<feature type="transmembrane region" description="Helical" evidence="12">
    <location>
        <begin position="94"/>
        <end position="113"/>
    </location>
</feature>
<accession>V9PXK6</accession>
<dbReference type="GO" id="GO:0046933">
    <property type="term" value="F:proton-transporting ATP synthase activity, rotational mechanism"/>
    <property type="evidence" value="ECO:0007669"/>
    <property type="project" value="TreeGrafter"/>
</dbReference>
<protein>
    <recommendedName>
        <fullName evidence="11">ATP synthase subunit a</fullName>
    </recommendedName>
</protein>
<reference evidence="13" key="1">
    <citation type="submission" date="2013-09" db="EMBL/GenBank/DDBJ databases">
        <authorList>
            <person name="Dong W.-G."/>
            <person name="Song S."/>
            <person name="Jin D.-C."/>
            <person name="Guo X.-G."/>
            <person name="Shao R."/>
        </authorList>
    </citation>
    <scope>NUCLEOTIDE SEQUENCE</scope>
    <source>
        <strain evidence="13">301</strain>
    </source>
</reference>
<evidence type="ECO:0000256" key="2">
    <source>
        <dbReference type="ARBA" id="ARBA00006810"/>
    </source>
</evidence>
<dbReference type="GO" id="GO:0045259">
    <property type="term" value="C:proton-transporting ATP synthase complex"/>
    <property type="evidence" value="ECO:0007669"/>
    <property type="project" value="UniProtKB-KW"/>
</dbReference>